<sequence length="248" mass="27437">MRLARSAADIRASLRLRHRVFVDEMGADIACADAIETDDFDRHCQHLLVIDPVDGELLASTRLLDCDTAQRIGGFYSESEFDMAPIRHQPGRTLEIGRTCVAPQSRQGAVIAALWSGIGAFVRSGRFEHLIGCASIDARDGSARAHFLYAQLVQTQLSPVDCRVTPKRELPPADTAKDAQAPVFSRPPLLKAYLRLGATVGGAPCWDPEFRVADLFMHLQVANLCPRYARHFLHRPRPAAHRPPVTVR</sequence>
<evidence type="ECO:0000256" key="8">
    <source>
        <dbReference type="ARBA" id="ARBA00039866"/>
    </source>
</evidence>
<dbReference type="SUPFAM" id="SSF55729">
    <property type="entry name" value="Acyl-CoA N-acyltransferases (Nat)"/>
    <property type="match status" value="1"/>
</dbReference>
<evidence type="ECO:0000256" key="3">
    <source>
        <dbReference type="ARBA" id="ARBA00022679"/>
    </source>
</evidence>
<dbReference type="Pfam" id="PF13444">
    <property type="entry name" value="Acetyltransf_5"/>
    <property type="match status" value="1"/>
</dbReference>
<evidence type="ECO:0000256" key="9">
    <source>
        <dbReference type="ARBA" id="ARBA00045724"/>
    </source>
</evidence>
<evidence type="ECO:0000313" key="11">
    <source>
        <dbReference type="EMBL" id="MFC3102761.1"/>
    </source>
</evidence>
<dbReference type="Proteomes" id="UP001595462">
    <property type="component" value="Unassembled WGS sequence"/>
</dbReference>
<accession>A0ABV7ELI6</accession>
<keyword evidence="12" id="KW-1185">Reference proteome</keyword>
<comment type="pathway">
    <text evidence="1">Lipid metabolism.</text>
</comment>
<dbReference type="PANTHER" id="PTHR37323">
    <property type="entry name" value="GCN5-RELATED N-ACETYLTRANSFERASE"/>
    <property type="match status" value="1"/>
</dbReference>
<comment type="catalytic activity">
    <reaction evidence="10">
        <text>a (3R)-hydroxyacyl-[ACP] + L-ornithine = a lyso-ornithine lipid + holo-[ACP] + H(+)</text>
        <dbReference type="Rhea" id="RHEA:20633"/>
        <dbReference type="Rhea" id="RHEA-COMP:9685"/>
        <dbReference type="Rhea" id="RHEA-COMP:9945"/>
        <dbReference type="ChEBI" id="CHEBI:15378"/>
        <dbReference type="ChEBI" id="CHEBI:46911"/>
        <dbReference type="ChEBI" id="CHEBI:64479"/>
        <dbReference type="ChEBI" id="CHEBI:78827"/>
        <dbReference type="ChEBI" id="CHEBI:138482"/>
        <dbReference type="EC" id="2.3.2.30"/>
    </reaction>
    <physiologicalReaction direction="left-to-right" evidence="10">
        <dbReference type="Rhea" id="RHEA:20634"/>
    </physiologicalReaction>
</comment>
<evidence type="ECO:0000256" key="2">
    <source>
        <dbReference type="ARBA" id="ARBA00022516"/>
    </source>
</evidence>
<dbReference type="Gene3D" id="3.40.630.30">
    <property type="match status" value="1"/>
</dbReference>
<organism evidence="11 12">
    <name type="scientific">Salinisphaera aquimarina</name>
    <dbReference type="NCBI Taxonomy" id="2094031"/>
    <lineage>
        <taxon>Bacteria</taxon>
        <taxon>Pseudomonadati</taxon>
        <taxon>Pseudomonadota</taxon>
        <taxon>Gammaproteobacteria</taxon>
        <taxon>Salinisphaerales</taxon>
        <taxon>Salinisphaeraceae</taxon>
        <taxon>Salinisphaera</taxon>
    </lineage>
</organism>
<name>A0ABV7ELI6_9GAMM</name>
<evidence type="ECO:0000256" key="6">
    <source>
        <dbReference type="ARBA" id="ARBA00038095"/>
    </source>
</evidence>
<comment type="caution">
    <text evidence="11">The sequence shown here is derived from an EMBL/GenBank/DDBJ whole genome shotgun (WGS) entry which is preliminary data.</text>
</comment>
<keyword evidence="2" id="KW-0444">Lipid biosynthesis</keyword>
<dbReference type="RefSeq" id="WP_380686135.1">
    <property type="nucleotide sequence ID" value="NZ_JBHRSS010000001.1"/>
</dbReference>
<evidence type="ECO:0000256" key="1">
    <source>
        <dbReference type="ARBA" id="ARBA00005189"/>
    </source>
</evidence>
<evidence type="ECO:0000256" key="4">
    <source>
        <dbReference type="ARBA" id="ARBA00023098"/>
    </source>
</evidence>
<evidence type="ECO:0000256" key="10">
    <source>
        <dbReference type="ARBA" id="ARBA00047785"/>
    </source>
</evidence>
<evidence type="ECO:0000313" key="12">
    <source>
        <dbReference type="Proteomes" id="UP001595462"/>
    </source>
</evidence>
<keyword evidence="4" id="KW-0443">Lipid metabolism</keyword>
<dbReference type="EMBL" id="JBHRSS010000001">
    <property type="protein sequence ID" value="MFC3102761.1"/>
    <property type="molecule type" value="Genomic_DNA"/>
</dbReference>
<keyword evidence="3" id="KW-0808">Transferase</keyword>
<proteinExistence type="inferred from homology"/>
<dbReference type="InterPro" id="IPR052351">
    <property type="entry name" value="Ornithine_N-alpha-AT"/>
</dbReference>
<comment type="similarity">
    <text evidence="6">Belongs to the acetyltransferase family. OlsB subfamily.</text>
</comment>
<dbReference type="EC" id="2.3.2.30" evidence="7"/>
<gene>
    <name evidence="11" type="ORF">ACFOSU_02515</name>
</gene>
<evidence type="ECO:0000256" key="5">
    <source>
        <dbReference type="ARBA" id="ARBA00023315"/>
    </source>
</evidence>
<evidence type="ECO:0000256" key="7">
    <source>
        <dbReference type="ARBA" id="ARBA00039058"/>
    </source>
</evidence>
<comment type="function">
    <text evidence="9">Catalyzes the first step in the biosynthesis of ornithine lipids, which are phosphorus-free membrane lipids. Catalyzes the 3-hydroxyacyl-acyl carrier protein-dependent acylation of ornithine to form lyso-ornithine lipid (LOL).</text>
</comment>
<dbReference type="InterPro" id="IPR016181">
    <property type="entry name" value="Acyl_CoA_acyltransferase"/>
</dbReference>
<keyword evidence="5" id="KW-0012">Acyltransferase</keyword>
<protein>
    <recommendedName>
        <fullName evidence="8">L-ornithine N(alpha)-acyltransferase</fullName>
        <ecNumber evidence="7">2.3.2.30</ecNumber>
    </recommendedName>
</protein>
<reference evidence="12" key="1">
    <citation type="journal article" date="2019" name="Int. J. Syst. Evol. Microbiol.">
        <title>The Global Catalogue of Microorganisms (GCM) 10K type strain sequencing project: providing services to taxonomists for standard genome sequencing and annotation.</title>
        <authorList>
            <consortium name="The Broad Institute Genomics Platform"/>
            <consortium name="The Broad Institute Genome Sequencing Center for Infectious Disease"/>
            <person name="Wu L."/>
            <person name="Ma J."/>
        </authorList>
    </citation>
    <scope>NUCLEOTIDE SEQUENCE [LARGE SCALE GENOMIC DNA]</scope>
    <source>
        <strain evidence="12">KCTC 52640</strain>
    </source>
</reference>
<dbReference type="PANTHER" id="PTHR37323:SF1">
    <property type="entry name" value="L-ORNITHINE N(ALPHA)-ACYLTRANSFERASE"/>
    <property type="match status" value="1"/>
</dbReference>